<dbReference type="KEGG" id="sze:AW14_05725"/>
<feature type="transmembrane region" description="Helical" evidence="1">
    <location>
        <begin position="38"/>
        <end position="57"/>
    </location>
</feature>
<protein>
    <submittedName>
        <fullName evidence="2">Uncharacterized protein</fullName>
    </submittedName>
</protein>
<evidence type="ECO:0000313" key="2">
    <source>
        <dbReference type="EMBL" id="AJR03219.1"/>
    </source>
</evidence>
<feature type="transmembrane region" description="Helical" evidence="1">
    <location>
        <begin position="6"/>
        <end position="26"/>
    </location>
</feature>
<keyword evidence="3" id="KW-1185">Reference proteome</keyword>
<accession>A0A0C5WDA3</accession>
<evidence type="ECO:0000256" key="1">
    <source>
        <dbReference type="SAM" id="Phobius"/>
    </source>
</evidence>
<proteinExistence type="predicted"/>
<dbReference type="HOGENOM" id="CLU_129169_0_0_10"/>
<keyword evidence="1" id="KW-0812">Transmembrane</keyword>
<dbReference type="STRING" id="1454006.AW14_05725"/>
<feature type="transmembrane region" description="Helical" evidence="1">
    <location>
        <begin position="97"/>
        <end position="121"/>
    </location>
</feature>
<dbReference type="EMBL" id="CP007202">
    <property type="protein sequence ID" value="AJR03219.1"/>
    <property type="molecule type" value="Genomic_DNA"/>
</dbReference>
<feature type="transmembrane region" description="Helical" evidence="1">
    <location>
        <begin position="69"/>
        <end position="90"/>
    </location>
</feature>
<reference evidence="2 3" key="1">
    <citation type="submission" date="2014-02" db="EMBL/GenBank/DDBJ databases">
        <authorList>
            <person name="Young C.-C."/>
            <person name="Hameed A."/>
            <person name="Huang H.-C."/>
            <person name="Shahina M."/>
        </authorList>
    </citation>
    <scope>NUCLEOTIDE SEQUENCE [LARGE SCALE GENOMIC DNA]</scope>
    <source>
        <strain evidence="2 3">CC-SAMT-1</strain>
    </source>
</reference>
<dbReference type="OrthoDB" id="8231251at2"/>
<dbReference type="RefSeq" id="WP_044637917.1">
    <property type="nucleotide sequence ID" value="NZ_CP007202.1"/>
</dbReference>
<evidence type="ECO:0000313" key="3">
    <source>
        <dbReference type="Proteomes" id="UP000032229"/>
    </source>
</evidence>
<name>A0A0C5WDA3_9FLAO</name>
<dbReference type="PATRIC" id="fig|1454006.5.peg.1121"/>
<organism evidence="2 3">
    <name type="scientific">Siansivirga zeaxanthinifaciens CC-SAMT-1</name>
    <dbReference type="NCBI Taxonomy" id="1454006"/>
    <lineage>
        <taxon>Bacteria</taxon>
        <taxon>Pseudomonadati</taxon>
        <taxon>Bacteroidota</taxon>
        <taxon>Flavobacteriia</taxon>
        <taxon>Flavobacteriales</taxon>
        <taxon>Flavobacteriaceae</taxon>
        <taxon>Siansivirga</taxon>
    </lineage>
</organism>
<keyword evidence="1" id="KW-0472">Membrane</keyword>
<dbReference type="Proteomes" id="UP000032229">
    <property type="component" value="Chromosome"/>
</dbReference>
<sequence length="164" mass="18849">MDNFTIINLQALTGTIAIILGFKYWIQPRISKLSLHEALLPFVFYNAFRYLGLTFMAKEQFYDGFPTEFLTTVGILDFTTAILAIINAIALKNKWSFAIPLVWIFNIVGFGDLIIAFPQFFGLELYNHNLGLIWLFFVTYGLGSSLSHIYIFVRLFKNLKKVSK</sequence>
<keyword evidence="1" id="KW-1133">Transmembrane helix</keyword>
<gene>
    <name evidence="2" type="ORF">AW14_05725</name>
</gene>
<feature type="transmembrane region" description="Helical" evidence="1">
    <location>
        <begin position="133"/>
        <end position="156"/>
    </location>
</feature>
<dbReference type="AlphaFoldDB" id="A0A0C5WDA3"/>